<proteinExistence type="predicted"/>
<accession>A0A840Q7U1</accession>
<gene>
    <name evidence="2" type="ORF">BJ970_003541</name>
</gene>
<evidence type="ECO:0000313" key="3">
    <source>
        <dbReference type="Proteomes" id="UP000584374"/>
    </source>
</evidence>
<keyword evidence="3" id="KW-1185">Reference proteome</keyword>
<name>A0A840Q7U1_9PSEU</name>
<protein>
    <submittedName>
        <fullName evidence="2">Trehalose/maltose hydrolase-like predicted phosphorylase</fullName>
    </submittedName>
</protein>
<dbReference type="GO" id="GO:0005975">
    <property type="term" value="P:carbohydrate metabolic process"/>
    <property type="evidence" value="ECO:0007669"/>
    <property type="project" value="InterPro"/>
</dbReference>
<keyword evidence="2" id="KW-0378">Hydrolase</keyword>
<dbReference type="InterPro" id="IPR008928">
    <property type="entry name" value="6-hairpin_glycosidase_sf"/>
</dbReference>
<organism evidence="2 3">
    <name type="scientific">Saccharopolyspora phatthalungensis</name>
    <dbReference type="NCBI Taxonomy" id="664693"/>
    <lineage>
        <taxon>Bacteria</taxon>
        <taxon>Bacillati</taxon>
        <taxon>Actinomycetota</taxon>
        <taxon>Actinomycetes</taxon>
        <taxon>Pseudonocardiales</taxon>
        <taxon>Pseudonocardiaceae</taxon>
        <taxon>Saccharopolyspora</taxon>
    </lineage>
</organism>
<feature type="domain" description="Glycoside hydrolase family 65 central catalytic" evidence="1">
    <location>
        <begin position="3"/>
        <end position="80"/>
    </location>
</feature>
<reference evidence="2 3" key="1">
    <citation type="submission" date="2020-08" db="EMBL/GenBank/DDBJ databases">
        <title>Sequencing the genomes of 1000 actinobacteria strains.</title>
        <authorList>
            <person name="Klenk H.-P."/>
        </authorList>
    </citation>
    <scope>NUCLEOTIDE SEQUENCE [LARGE SCALE GENOMIC DNA]</scope>
    <source>
        <strain evidence="2 3">DSM 45584</strain>
    </source>
</reference>
<dbReference type="Pfam" id="PF03632">
    <property type="entry name" value="Glyco_hydro_65m"/>
    <property type="match status" value="1"/>
</dbReference>
<dbReference type="InterPro" id="IPR012341">
    <property type="entry name" value="6hp_glycosidase-like_sf"/>
</dbReference>
<dbReference type="EMBL" id="JACHIW010000001">
    <property type="protein sequence ID" value="MBB5156007.1"/>
    <property type="molecule type" value="Genomic_DNA"/>
</dbReference>
<dbReference type="GO" id="GO:0016787">
    <property type="term" value="F:hydrolase activity"/>
    <property type="evidence" value="ECO:0007669"/>
    <property type="project" value="UniProtKB-KW"/>
</dbReference>
<comment type="caution">
    <text evidence="2">The sequence shown here is derived from an EMBL/GenBank/DDBJ whole genome shotgun (WGS) entry which is preliminary data.</text>
</comment>
<dbReference type="AlphaFoldDB" id="A0A840Q7U1"/>
<evidence type="ECO:0000259" key="1">
    <source>
        <dbReference type="Pfam" id="PF03632"/>
    </source>
</evidence>
<dbReference type="SUPFAM" id="SSF48208">
    <property type="entry name" value="Six-hairpin glycosidases"/>
    <property type="match status" value="1"/>
</dbReference>
<evidence type="ECO:0000313" key="2">
    <source>
        <dbReference type="EMBL" id="MBB5156007.1"/>
    </source>
</evidence>
<dbReference type="Proteomes" id="UP000584374">
    <property type="component" value="Unassembled WGS sequence"/>
</dbReference>
<dbReference type="InterPro" id="IPR005195">
    <property type="entry name" value="Glyco_hydro_65_M"/>
</dbReference>
<dbReference type="Gene3D" id="1.50.10.10">
    <property type="match status" value="1"/>
</dbReference>
<sequence>MPAWLCRTAVHVLHELTDDRRHELTDQLEIRHGEIDRWKRIAQRMFVPFHGNGIISEFEGYDRLAELDWNAYRRRYGDIQEPT</sequence>